<dbReference type="AlphaFoldDB" id="A0A1B6F2F8"/>
<evidence type="ECO:0000256" key="7">
    <source>
        <dbReference type="ARBA" id="ARBA00022723"/>
    </source>
</evidence>
<dbReference type="GO" id="GO:0016705">
    <property type="term" value="F:oxidoreductase activity, acting on paired donors, with incorporation or reduction of molecular oxygen"/>
    <property type="evidence" value="ECO:0007669"/>
    <property type="project" value="InterPro"/>
</dbReference>
<organism evidence="13">
    <name type="scientific">Cuerna arida</name>
    <dbReference type="NCBI Taxonomy" id="1464854"/>
    <lineage>
        <taxon>Eukaryota</taxon>
        <taxon>Metazoa</taxon>
        <taxon>Ecdysozoa</taxon>
        <taxon>Arthropoda</taxon>
        <taxon>Hexapoda</taxon>
        <taxon>Insecta</taxon>
        <taxon>Pterygota</taxon>
        <taxon>Neoptera</taxon>
        <taxon>Paraneoptera</taxon>
        <taxon>Hemiptera</taxon>
        <taxon>Auchenorrhyncha</taxon>
        <taxon>Membracoidea</taxon>
        <taxon>Cicadellidae</taxon>
        <taxon>Cicadellinae</taxon>
        <taxon>Proconiini</taxon>
        <taxon>Cuerna</taxon>
    </lineage>
</organism>
<dbReference type="GO" id="GO:0005506">
    <property type="term" value="F:iron ion binding"/>
    <property type="evidence" value="ECO:0007669"/>
    <property type="project" value="InterPro"/>
</dbReference>
<protein>
    <recommendedName>
        <fullName evidence="14">Cytochrome P450</fullName>
    </recommendedName>
</protein>
<name>A0A1B6F2F8_9HEMI</name>
<accession>A0A1B6F2F8</accession>
<evidence type="ECO:0000313" key="13">
    <source>
        <dbReference type="EMBL" id="JAS44073.1"/>
    </source>
</evidence>
<comment type="similarity">
    <text evidence="5 12">Belongs to the cytochrome P450 family.</text>
</comment>
<comment type="cofactor">
    <cofactor evidence="1 11">
        <name>heme</name>
        <dbReference type="ChEBI" id="CHEBI:30413"/>
    </cofactor>
</comment>
<proteinExistence type="inferred from homology"/>
<feature type="binding site" description="axial binding residue" evidence="11">
    <location>
        <position position="94"/>
    </location>
    <ligand>
        <name>heme</name>
        <dbReference type="ChEBI" id="CHEBI:30413"/>
    </ligand>
    <ligandPart>
        <name>Fe</name>
        <dbReference type="ChEBI" id="CHEBI:18248"/>
    </ligandPart>
</feature>
<dbReference type="InterPro" id="IPR050196">
    <property type="entry name" value="Cytochrome_P450_Monoox"/>
</dbReference>
<evidence type="ECO:0008006" key="14">
    <source>
        <dbReference type="Google" id="ProtNLM"/>
    </source>
</evidence>
<dbReference type="Gene3D" id="1.10.630.10">
    <property type="entry name" value="Cytochrome P450"/>
    <property type="match status" value="1"/>
</dbReference>
<gene>
    <name evidence="13" type="ORF">g.508</name>
</gene>
<dbReference type="InterPro" id="IPR036396">
    <property type="entry name" value="Cyt_P450_sf"/>
</dbReference>
<keyword evidence="6 11" id="KW-0349">Heme</keyword>
<keyword evidence="7 11" id="KW-0479">Metal-binding</keyword>
<dbReference type="EMBL" id="GECZ01025696">
    <property type="protein sequence ID" value="JAS44073.1"/>
    <property type="molecule type" value="Transcribed_RNA"/>
</dbReference>
<evidence type="ECO:0000256" key="12">
    <source>
        <dbReference type="RuleBase" id="RU000461"/>
    </source>
</evidence>
<evidence type="ECO:0000256" key="11">
    <source>
        <dbReference type="PIRSR" id="PIRSR602403-1"/>
    </source>
</evidence>
<dbReference type="InterPro" id="IPR017972">
    <property type="entry name" value="Cyt_P450_CS"/>
</dbReference>
<dbReference type="Pfam" id="PF00067">
    <property type="entry name" value="p450"/>
    <property type="match status" value="1"/>
</dbReference>
<dbReference type="GO" id="GO:0004497">
    <property type="term" value="F:monooxygenase activity"/>
    <property type="evidence" value="ECO:0007669"/>
    <property type="project" value="UniProtKB-KW"/>
</dbReference>
<dbReference type="PANTHER" id="PTHR24291">
    <property type="entry name" value="CYTOCHROME P450 FAMILY 4"/>
    <property type="match status" value="1"/>
</dbReference>
<comment type="subcellular location">
    <subcellularLocation>
        <location evidence="4">Endoplasmic reticulum membrane</location>
        <topology evidence="4">Peripheral membrane protein</topology>
    </subcellularLocation>
    <subcellularLocation>
        <location evidence="3">Microsome membrane</location>
        <topology evidence="3">Peripheral membrane protein</topology>
    </subcellularLocation>
</comment>
<comment type="function">
    <text evidence="2">May be involved in the metabolism of insect hormones and in the breakdown of synthetic insecticides.</text>
</comment>
<dbReference type="SUPFAM" id="SSF48264">
    <property type="entry name" value="Cytochrome P450"/>
    <property type="match status" value="1"/>
</dbReference>
<dbReference type="InterPro" id="IPR002403">
    <property type="entry name" value="Cyt_P450_E_grp-IV"/>
</dbReference>
<dbReference type="GO" id="GO:0005789">
    <property type="term" value="C:endoplasmic reticulum membrane"/>
    <property type="evidence" value="ECO:0007669"/>
    <property type="project" value="UniProtKB-SubCell"/>
</dbReference>
<evidence type="ECO:0000256" key="4">
    <source>
        <dbReference type="ARBA" id="ARBA00004406"/>
    </source>
</evidence>
<reference evidence="13" key="1">
    <citation type="submission" date="2015-11" db="EMBL/GenBank/DDBJ databases">
        <title>De novo transcriptome assembly of four potential Pierce s Disease insect vectors from Arizona vineyards.</title>
        <authorList>
            <person name="Tassone E.E."/>
        </authorList>
    </citation>
    <scope>NUCLEOTIDE SEQUENCE</scope>
</reference>
<evidence type="ECO:0000256" key="6">
    <source>
        <dbReference type="ARBA" id="ARBA00022617"/>
    </source>
</evidence>
<dbReference type="PRINTS" id="PR00385">
    <property type="entry name" value="P450"/>
</dbReference>
<dbReference type="InterPro" id="IPR001128">
    <property type="entry name" value="Cyt_P450"/>
</dbReference>
<evidence type="ECO:0000256" key="3">
    <source>
        <dbReference type="ARBA" id="ARBA00004174"/>
    </source>
</evidence>
<keyword evidence="10 12" id="KW-0503">Monooxygenase</keyword>
<evidence type="ECO:0000256" key="8">
    <source>
        <dbReference type="ARBA" id="ARBA00023002"/>
    </source>
</evidence>
<evidence type="ECO:0000256" key="10">
    <source>
        <dbReference type="ARBA" id="ARBA00023033"/>
    </source>
</evidence>
<dbReference type="PANTHER" id="PTHR24291:SF50">
    <property type="entry name" value="BIFUNCTIONAL ALBAFLAVENONE MONOOXYGENASE_TERPENE SYNTHASE"/>
    <property type="match status" value="1"/>
</dbReference>
<evidence type="ECO:0000256" key="9">
    <source>
        <dbReference type="ARBA" id="ARBA00023004"/>
    </source>
</evidence>
<dbReference type="PRINTS" id="PR00465">
    <property type="entry name" value="EP450IV"/>
</dbReference>
<evidence type="ECO:0000256" key="5">
    <source>
        <dbReference type="ARBA" id="ARBA00010617"/>
    </source>
</evidence>
<dbReference type="PROSITE" id="PS00086">
    <property type="entry name" value="CYTOCHROME_P450"/>
    <property type="match status" value="1"/>
</dbReference>
<dbReference type="GO" id="GO:0020037">
    <property type="term" value="F:heme binding"/>
    <property type="evidence" value="ECO:0007669"/>
    <property type="project" value="InterPro"/>
</dbReference>
<keyword evidence="8 12" id="KW-0560">Oxidoreductase</keyword>
<evidence type="ECO:0000256" key="1">
    <source>
        <dbReference type="ARBA" id="ARBA00001971"/>
    </source>
</evidence>
<keyword evidence="9 11" id="KW-0408">Iron</keyword>
<sequence>MFLKGLPVLDRCIKEAMRLYPPSPMVGRTINTPLDTPEGTLPAGTTAIVYTFLLHRDPTVFSEPNEFNPDRFLPEFVTLDPFSFMPFSAGPRNCIGKSLAIIELKLILAMILKTFRVKSLQD</sequence>
<evidence type="ECO:0000256" key="2">
    <source>
        <dbReference type="ARBA" id="ARBA00003690"/>
    </source>
</evidence>